<keyword evidence="1" id="KW-0472">Membrane</keyword>
<evidence type="ECO:0000313" key="3">
    <source>
        <dbReference type="Proteomes" id="UP001054945"/>
    </source>
</evidence>
<keyword evidence="1" id="KW-0812">Transmembrane</keyword>
<dbReference type="AlphaFoldDB" id="A0AAV4Y303"/>
<name>A0AAV4Y303_CAEEX</name>
<protein>
    <submittedName>
        <fullName evidence="2">Uncharacterized protein</fullName>
    </submittedName>
</protein>
<keyword evidence="3" id="KW-1185">Reference proteome</keyword>
<gene>
    <name evidence="2" type="ORF">CEXT_289081</name>
</gene>
<dbReference type="EMBL" id="BPLR01001272">
    <property type="protein sequence ID" value="GIZ01264.1"/>
    <property type="molecule type" value="Genomic_DNA"/>
</dbReference>
<evidence type="ECO:0000313" key="2">
    <source>
        <dbReference type="EMBL" id="GIZ01264.1"/>
    </source>
</evidence>
<sequence>MDLASDSFPASLERILQADPVTEVFGSFELQVACVTLLLSAGPILLIPFLHYLKRNIYPVVCAFFIGLFLIIQYCFAWIVWISERFQQLVNTSTFSRHA</sequence>
<comment type="caution">
    <text evidence="2">The sequence shown here is derived from an EMBL/GenBank/DDBJ whole genome shotgun (WGS) entry which is preliminary data.</text>
</comment>
<proteinExistence type="predicted"/>
<organism evidence="2 3">
    <name type="scientific">Caerostris extrusa</name>
    <name type="common">Bark spider</name>
    <name type="synonym">Caerostris bankana</name>
    <dbReference type="NCBI Taxonomy" id="172846"/>
    <lineage>
        <taxon>Eukaryota</taxon>
        <taxon>Metazoa</taxon>
        <taxon>Ecdysozoa</taxon>
        <taxon>Arthropoda</taxon>
        <taxon>Chelicerata</taxon>
        <taxon>Arachnida</taxon>
        <taxon>Araneae</taxon>
        <taxon>Araneomorphae</taxon>
        <taxon>Entelegynae</taxon>
        <taxon>Araneoidea</taxon>
        <taxon>Araneidae</taxon>
        <taxon>Caerostris</taxon>
    </lineage>
</organism>
<keyword evidence="1" id="KW-1133">Transmembrane helix</keyword>
<feature type="transmembrane region" description="Helical" evidence="1">
    <location>
        <begin position="30"/>
        <end position="50"/>
    </location>
</feature>
<accession>A0AAV4Y303</accession>
<evidence type="ECO:0000256" key="1">
    <source>
        <dbReference type="SAM" id="Phobius"/>
    </source>
</evidence>
<reference evidence="2 3" key="1">
    <citation type="submission" date="2021-06" db="EMBL/GenBank/DDBJ databases">
        <title>Caerostris extrusa draft genome.</title>
        <authorList>
            <person name="Kono N."/>
            <person name="Arakawa K."/>
        </authorList>
    </citation>
    <scope>NUCLEOTIDE SEQUENCE [LARGE SCALE GENOMIC DNA]</scope>
</reference>
<dbReference type="Proteomes" id="UP001054945">
    <property type="component" value="Unassembled WGS sequence"/>
</dbReference>
<feature type="transmembrane region" description="Helical" evidence="1">
    <location>
        <begin position="57"/>
        <end position="81"/>
    </location>
</feature>